<evidence type="ECO:0000256" key="1">
    <source>
        <dbReference type="SAM" id="MobiDB-lite"/>
    </source>
</evidence>
<feature type="compositionally biased region" description="Polar residues" evidence="1">
    <location>
        <begin position="149"/>
        <end position="185"/>
    </location>
</feature>
<keyword evidence="2" id="KW-0732">Signal</keyword>
<feature type="compositionally biased region" description="Basic residues" evidence="1">
    <location>
        <begin position="119"/>
        <end position="135"/>
    </location>
</feature>
<organism evidence="3 4">
    <name type="scientific">Macrostomum lignano</name>
    <dbReference type="NCBI Taxonomy" id="282301"/>
    <lineage>
        <taxon>Eukaryota</taxon>
        <taxon>Metazoa</taxon>
        <taxon>Spiralia</taxon>
        <taxon>Lophotrochozoa</taxon>
        <taxon>Platyhelminthes</taxon>
        <taxon>Rhabditophora</taxon>
        <taxon>Macrostomorpha</taxon>
        <taxon>Macrostomida</taxon>
        <taxon>Macrostomidae</taxon>
        <taxon>Macrostomum</taxon>
    </lineage>
</organism>
<feature type="chain" id="PRO_5009318502" evidence="2">
    <location>
        <begin position="27"/>
        <end position="185"/>
    </location>
</feature>
<keyword evidence="3" id="KW-1185">Reference proteome</keyword>
<feature type="compositionally biased region" description="Polar residues" evidence="1">
    <location>
        <begin position="67"/>
        <end position="78"/>
    </location>
</feature>
<feature type="region of interest" description="Disordered" evidence="1">
    <location>
        <begin position="45"/>
        <end position="185"/>
    </location>
</feature>
<evidence type="ECO:0000313" key="4">
    <source>
        <dbReference type="WBParaSite" id="maker-unitig_12070-snap-gene-0.2-mRNA-1"/>
    </source>
</evidence>
<feature type="signal peptide" evidence="2">
    <location>
        <begin position="1"/>
        <end position="26"/>
    </location>
</feature>
<accession>A0A1I8F1I2</accession>
<sequence length="185" mass="19205">MTSATAALVMTSGLLLVGLVLKAVEAGHHEKRLLRDLFDNKNESLRHNPMERPVQNDSAVLPIGSTRGFSTRGFSTRDFSTRARSTGGASTGGASTGGARTGGANTGAPAPGAPAPGGRQHRGRQHRAGQHRGSQHRGASTGGASTGSQPRDASSTTRQHQYLKNCSRITAKPSASSRADMTSCF</sequence>
<dbReference type="WBParaSite" id="maker-unitig_12070-snap-gene-0.2-mRNA-1">
    <property type="protein sequence ID" value="maker-unitig_12070-snap-gene-0.2-mRNA-1"/>
    <property type="gene ID" value="maker-unitig_12070-snap-gene-0.2"/>
</dbReference>
<proteinExistence type="predicted"/>
<dbReference type="AlphaFoldDB" id="A0A1I8F1I2"/>
<name>A0A1I8F1I2_9PLAT</name>
<reference evidence="4" key="1">
    <citation type="submission" date="2016-11" db="UniProtKB">
        <authorList>
            <consortium name="WormBaseParasite"/>
        </authorList>
    </citation>
    <scope>IDENTIFICATION</scope>
</reference>
<evidence type="ECO:0000313" key="3">
    <source>
        <dbReference type="Proteomes" id="UP000095280"/>
    </source>
</evidence>
<dbReference type="Proteomes" id="UP000095280">
    <property type="component" value="Unplaced"/>
</dbReference>
<protein>
    <submittedName>
        <fullName evidence="4">Secreted protein</fullName>
    </submittedName>
</protein>
<evidence type="ECO:0000256" key="2">
    <source>
        <dbReference type="SAM" id="SignalP"/>
    </source>
</evidence>
<feature type="compositionally biased region" description="Gly residues" evidence="1">
    <location>
        <begin position="89"/>
        <end position="105"/>
    </location>
</feature>